<dbReference type="CDD" id="cd14797">
    <property type="entry name" value="DUF302"/>
    <property type="match status" value="1"/>
</dbReference>
<reference evidence="2" key="1">
    <citation type="submission" date="2022-03" db="EMBL/GenBank/DDBJ databases">
        <title>Gramella crocea sp. nov., isolated from activated sludge of a seafood processing plant.</title>
        <authorList>
            <person name="Zhang X."/>
        </authorList>
    </citation>
    <scope>NUCLEOTIDE SEQUENCE</scope>
    <source>
        <strain evidence="2">YJ019</strain>
    </source>
</reference>
<name>A0A9X2A822_9FLAO</name>
<dbReference type="Pfam" id="PF03625">
    <property type="entry name" value="DUF302"/>
    <property type="match status" value="1"/>
</dbReference>
<dbReference type="InterPro" id="IPR005180">
    <property type="entry name" value="DUF302"/>
</dbReference>
<evidence type="ECO:0000259" key="1">
    <source>
        <dbReference type="Pfam" id="PF03625"/>
    </source>
</evidence>
<dbReference type="SUPFAM" id="SSF103247">
    <property type="entry name" value="TT1751-like"/>
    <property type="match status" value="1"/>
</dbReference>
<dbReference type="AlphaFoldDB" id="A0A9X2A822"/>
<dbReference type="Gene3D" id="3.30.310.70">
    <property type="entry name" value="TT1751-like domain"/>
    <property type="match status" value="1"/>
</dbReference>
<protein>
    <submittedName>
        <fullName evidence="2">DUF302 domain-containing protein</fullName>
    </submittedName>
</protein>
<sequence length="144" mass="16039">MAIAQTGNEGKNMNNGIIMKESDMAFEETYHTLKNTLTQNPAISIMAEVDHQKNAKASGLDLRPTRLIIFGNPKMGTPMMQENQSIAIDLPQKILVWENSEGDVFVSYNNPYFIAERHSIENNAEVLEKISEALDKLTNIATGN</sequence>
<accession>A0A9X2A822</accession>
<dbReference type="RefSeq" id="WP_240711959.1">
    <property type="nucleotide sequence ID" value="NZ_JAKVTV010000001.1"/>
</dbReference>
<gene>
    <name evidence="2" type="ORF">ML462_01480</name>
</gene>
<dbReference type="Proteomes" id="UP001139226">
    <property type="component" value="Unassembled WGS sequence"/>
</dbReference>
<comment type="caution">
    <text evidence="2">The sequence shown here is derived from an EMBL/GenBank/DDBJ whole genome shotgun (WGS) entry which is preliminary data.</text>
</comment>
<evidence type="ECO:0000313" key="3">
    <source>
        <dbReference type="Proteomes" id="UP001139226"/>
    </source>
</evidence>
<proteinExistence type="predicted"/>
<keyword evidence="3" id="KW-1185">Reference proteome</keyword>
<dbReference type="EMBL" id="JAKVTV010000001">
    <property type="protein sequence ID" value="MCH4821830.1"/>
    <property type="molecule type" value="Genomic_DNA"/>
</dbReference>
<organism evidence="2 3">
    <name type="scientific">Christiangramia lutea</name>
    <dbReference type="NCBI Taxonomy" id="1607951"/>
    <lineage>
        <taxon>Bacteria</taxon>
        <taxon>Pseudomonadati</taxon>
        <taxon>Bacteroidota</taxon>
        <taxon>Flavobacteriia</taxon>
        <taxon>Flavobacteriales</taxon>
        <taxon>Flavobacteriaceae</taxon>
        <taxon>Christiangramia</taxon>
    </lineage>
</organism>
<feature type="domain" description="DUF302" evidence="1">
    <location>
        <begin position="49"/>
        <end position="111"/>
    </location>
</feature>
<dbReference type="InterPro" id="IPR035923">
    <property type="entry name" value="TT1751-like_sf"/>
</dbReference>
<dbReference type="PANTHER" id="PTHR38342:SF2">
    <property type="entry name" value="INNER MEMBRANE OR EXPORTED"/>
    <property type="match status" value="1"/>
</dbReference>
<evidence type="ECO:0000313" key="2">
    <source>
        <dbReference type="EMBL" id="MCH4821830.1"/>
    </source>
</evidence>
<dbReference type="PANTHER" id="PTHR38342">
    <property type="entry name" value="SLR5037 PROTEIN"/>
    <property type="match status" value="1"/>
</dbReference>